<keyword evidence="5 6" id="KW-0720">Serine protease</keyword>
<dbReference type="InterPro" id="IPR044929">
    <property type="entry name" value="DNA/RNA_non-sp_Endonuclease_sf"/>
</dbReference>
<organism evidence="9 10">
    <name type="scientific">Lysobacter panacisoli</name>
    <dbReference type="NCBI Taxonomy" id="1255263"/>
    <lineage>
        <taxon>Bacteria</taxon>
        <taxon>Pseudomonadati</taxon>
        <taxon>Pseudomonadota</taxon>
        <taxon>Gammaproteobacteria</taxon>
        <taxon>Lysobacterales</taxon>
        <taxon>Lysobacteraceae</taxon>
        <taxon>Lysobacter</taxon>
    </lineage>
</organism>
<evidence type="ECO:0000256" key="5">
    <source>
        <dbReference type="ARBA" id="ARBA00022825"/>
    </source>
</evidence>
<dbReference type="InterPro" id="IPR044925">
    <property type="entry name" value="His-Me_finger_sf"/>
</dbReference>
<protein>
    <recommendedName>
        <fullName evidence="6">Serine protease</fullName>
        <ecNumber evidence="6">3.4.21.-</ecNumber>
    </recommendedName>
</protein>
<sequence length="701" mass="77686">MLKAGERFAGKGEERARTAARLAAGGPLAAASPALRDKYLARESTKAMRAIIRTPGSPGPFLERRIGPALDWDLTAPTTEARRAGRPVARIVGLDNGRIVDGYATGFVIAPGLLMTNWHVFDSPEDTDSSGAQFDFELDEVGNSRATAVFEFDPARFFYSNEALDIAIVALADRPHIGAGALRDFGAVPLIPTLGKILVGQAVNIIQHPDGRMKHYALQKNTVYVEPTPDDLFLMYTTDTLEGSSGSPAFNKDWELVAVHHGGVPRVENNRIMTLRRTEWRKGMPETDIDWVANEGARVSKILAHLHDASLGNAAHQAILAQVLGAAHEVVNESEGPATVPVPSLAVTSPIDTPPSGELAMNNITVHGTAHFYMGGAPTAPATPSVAVTRSAIAVAPAALEKKLRFDPNYRERKGYNERFLTGFRVPAPDAPDDEIYVGPRNLKYLKYHHYTVAMHKDRRLALWTASNVDYDPEKRRGSRDEFGEDEWKADPRIPIEQQIEDLEFYEPAKKFDRGHLVRRDDSAWGETPEEEEFANADTFHWTNCSPQHEEFNRDMFQYHGLWGGLENHIAKQAQYVDNKLIVFAGPVLATNDPSHDFGSGIKVQMPMAFWKIVVVVEGEGDASRLRAYGFILDQSDMIEEHGLERRFRAGKFVAHQVPLSEITERSRVEFVEALHKADPLAGTTDEGRRVLINMDQLVLR</sequence>
<feature type="domain" description="DNA/RNA non-specific endonuclease/pyrophosphatase/phosphodiesterase" evidence="8">
    <location>
        <begin position="447"/>
        <end position="678"/>
    </location>
</feature>
<dbReference type="Pfam" id="PF13365">
    <property type="entry name" value="Trypsin_2"/>
    <property type="match status" value="1"/>
</dbReference>
<dbReference type="InterPro" id="IPR008256">
    <property type="entry name" value="Peptidase_S1B"/>
</dbReference>
<dbReference type="PRINTS" id="PR00839">
    <property type="entry name" value="V8PROTEASE"/>
</dbReference>
<dbReference type="PANTHER" id="PTHR13966">
    <property type="entry name" value="ENDONUCLEASE RELATED"/>
    <property type="match status" value="1"/>
</dbReference>
<dbReference type="InterPro" id="IPR040255">
    <property type="entry name" value="Non-specific_endonuclease"/>
</dbReference>
<keyword evidence="10" id="KW-1185">Reference proteome</keyword>
<evidence type="ECO:0000256" key="3">
    <source>
        <dbReference type="ARBA" id="ARBA00022729"/>
    </source>
</evidence>
<keyword evidence="2 6" id="KW-0645">Protease</keyword>
<comment type="similarity">
    <text evidence="1 6">Belongs to the peptidase S1B family.</text>
</comment>
<comment type="caution">
    <text evidence="9">The sequence shown here is derived from an EMBL/GenBank/DDBJ whole genome shotgun (WGS) entry which is preliminary data.</text>
</comment>
<feature type="domain" description="ENPP1-3/EXOG-like endonuclease/phosphodiesterase" evidence="7">
    <location>
        <begin position="448"/>
        <end position="678"/>
    </location>
</feature>
<dbReference type="SMART" id="SM00477">
    <property type="entry name" value="NUC"/>
    <property type="match status" value="1"/>
</dbReference>
<evidence type="ECO:0000259" key="7">
    <source>
        <dbReference type="SMART" id="SM00477"/>
    </source>
</evidence>
<evidence type="ECO:0000256" key="4">
    <source>
        <dbReference type="ARBA" id="ARBA00022801"/>
    </source>
</evidence>
<dbReference type="GO" id="GO:0004519">
    <property type="term" value="F:endonuclease activity"/>
    <property type="evidence" value="ECO:0007669"/>
    <property type="project" value="UniProtKB-KW"/>
</dbReference>
<accession>A0ABP9LE01</accession>
<dbReference type="SUPFAM" id="SSF54060">
    <property type="entry name" value="His-Me finger endonucleases"/>
    <property type="match status" value="1"/>
</dbReference>
<evidence type="ECO:0000259" key="8">
    <source>
        <dbReference type="SMART" id="SM00892"/>
    </source>
</evidence>
<dbReference type="Gene3D" id="2.40.10.10">
    <property type="entry name" value="Trypsin-like serine proteases"/>
    <property type="match status" value="2"/>
</dbReference>
<dbReference type="EMBL" id="BAABKY010000002">
    <property type="protein sequence ID" value="GAA5073424.1"/>
    <property type="molecule type" value="Genomic_DNA"/>
</dbReference>
<evidence type="ECO:0000256" key="1">
    <source>
        <dbReference type="ARBA" id="ARBA00008764"/>
    </source>
</evidence>
<evidence type="ECO:0000256" key="2">
    <source>
        <dbReference type="ARBA" id="ARBA00022670"/>
    </source>
</evidence>
<evidence type="ECO:0000313" key="9">
    <source>
        <dbReference type="EMBL" id="GAA5073424.1"/>
    </source>
</evidence>
<dbReference type="SUPFAM" id="SSF50494">
    <property type="entry name" value="Trypsin-like serine proteases"/>
    <property type="match status" value="1"/>
</dbReference>
<keyword evidence="4 6" id="KW-0378">Hydrolase</keyword>
<dbReference type="InterPro" id="IPR043504">
    <property type="entry name" value="Peptidase_S1_PA_chymotrypsin"/>
</dbReference>
<name>A0ABP9LE01_9GAMM</name>
<keyword evidence="9" id="KW-0255">Endonuclease</keyword>
<evidence type="ECO:0000313" key="10">
    <source>
        <dbReference type="Proteomes" id="UP001501083"/>
    </source>
</evidence>
<gene>
    <name evidence="9" type="ORF">GCM10025759_14600</name>
</gene>
<evidence type="ECO:0000256" key="6">
    <source>
        <dbReference type="RuleBase" id="RU004296"/>
    </source>
</evidence>
<proteinExistence type="inferred from homology"/>
<dbReference type="SMART" id="SM00892">
    <property type="entry name" value="Endonuclease_NS"/>
    <property type="match status" value="1"/>
</dbReference>
<dbReference type="InterPro" id="IPR009003">
    <property type="entry name" value="Peptidase_S1_PA"/>
</dbReference>
<dbReference type="InterPro" id="IPR020821">
    <property type="entry name" value="ENPP1-3/EXOG-like_nuc-like"/>
</dbReference>
<keyword evidence="9" id="KW-0540">Nuclease</keyword>
<dbReference type="EC" id="3.4.21.-" evidence="6"/>
<reference evidence="10" key="1">
    <citation type="journal article" date="2019" name="Int. J. Syst. Evol. Microbiol.">
        <title>The Global Catalogue of Microorganisms (GCM) 10K type strain sequencing project: providing services to taxonomists for standard genome sequencing and annotation.</title>
        <authorList>
            <consortium name="The Broad Institute Genomics Platform"/>
            <consortium name="The Broad Institute Genome Sequencing Center for Infectious Disease"/>
            <person name="Wu L."/>
            <person name="Ma J."/>
        </authorList>
    </citation>
    <scope>NUCLEOTIDE SEQUENCE [LARGE SCALE GENOMIC DNA]</scope>
    <source>
        <strain evidence="10">JCM 19212</strain>
    </source>
</reference>
<keyword evidence="3" id="KW-0732">Signal</keyword>
<dbReference type="PANTHER" id="PTHR13966:SF5">
    <property type="entry name" value="ENDONUCLEASE G, MITOCHONDRIAL"/>
    <property type="match status" value="1"/>
</dbReference>
<dbReference type="Pfam" id="PF01223">
    <property type="entry name" value="Endonuclease_NS"/>
    <property type="match status" value="1"/>
</dbReference>
<dbReference type="Gene3D" id="3.40.570.10">
    <property type="entry name" value="Extracellular Endonuclease, subunit A"/>
    <property type="match status" value="1"/>
</dbReference>
<dbReference type="InterPro" id="IPR001604">
    <property type="entry name" value="Endo_G_ENPP1-like_dom"/>
</dbReference>
<dbReference type="Proteomes" id="UP001501083">
    <property type="component" value="Unassembled WGS sequence"/>
</dbReference>